<evidence type="ECO:0000256" key="4">
    <source>
        <dbReference type="ARBA" id="ARBA00022705"/>
    </source>
</evidence>
<feature type="domain" description="AAA+ ATPase" evidence="13">
    <location>
        <begin position="39"/>
        <end position="181"/>
    </location>
</feature>
<dbReference type="Pfam" id="PF22608">
    <property type="entry name" value="DNAX_ATPase_lid"/>
    <property type="match status" value="1"/>
</dbReference>
<dbReference type="InterPro" id="IPR001270">
    <property type="entry name" value="ClpA/B"/>
</dbReference>
<evidence type="ECO:0000256" key="1">
    <source>
        <dbReference type="ARBA" id="ARBA00006360"/>
    </source>
</evidence>
<dbReference type="EC" id="2.7.7.7" evidence="11"/>
<dbReference type="Gene3D" id="3.40.50.300">
    <property type="entry name" value="P-loop containing nucleotide triphosphate hydrolases"/>
    <property type="match status" value="1"/>
</dbReference>
<accession>A0A9D9NDP6</accession>
<dbReference type="InterPro" id="IPR050238">
    <property type="entry name" value="DNA_Rep/Repair_Clamp_Loader"/>
</dbReference>
<evidence type="ECO:0000256" key="3">
    <source>
        <dbReference type="ARBA" id="ARBA00022695"/>
    </source>
</evidence>
<dbReference type="Gene3D" id="1.10.8.60">
    <property type="match status" value="1"/>
</dbReference>
<dbReference type="GO" id="GO:0009360">
    <property type="term" value="C:DNA polymerase III complex"/>
    <property type="evidence" value="ECO:0007669"/>
    <property type="project" value="InterPro"/>
</dbReference>
<dbReference type="PANTHER" id="PTHR11669:SF0">
    <property type="entry name" value="PROTEIN STICHEL-LIKE 2"/>
    <property type="match status" value="1"/>
</dbReference>
<dbReference type="PANTHER" id="PTHR11669">
    <property type="entry name" value="REPLICATION FACTOR C / DNA POLYMERASE III GAMMA-TAU SUBUNIT"/>
    <property type="match status" value="1"/>
</dbReference>
<dbReference type="SUPFAM" id="SSF52540">
    <property type="entry name" value="P-loop containing nucleoside triphosphate hydrolases"/>
    <property type="match status" value="1"/>
</dbReference>
<dbReference type="GO" id="GO:0046872">
    <property type="term" value="F:metal ion binding"/>
    <property type="evidence" value="ECO:0007669"/>
    <property type="project" value="UniProtKB-KW"/>
</dbReference>
<evidence type="ECO:0000313" key="14">
    <source>
        <dbReference type="EMBL" id="MBO8470012.1"/>
    </source>
</evidence>
<feature type="compositionally biased region" description="Acidic residues" evidence="12">
    <location>
        <begin position="574"/>
        <end position="585"/>
    </location>
</feature>
<dbReference type="NCBIfam" id="TIGR02397">
    <property type="entry name" value="dnaX_nterm"/>
    <property type="match status" value="1"/>
</dbReference>
<dbReference type="InterPro" id="IPR008921">
    <property type="entry name" value="DNA_pol3_clamp-load_cplx_C"/>
</dbReference>
<comment type="subunit">
    <text evidence="11">DNA polymerase III contains a core (composed of alpha, epsilon and theta chains) that associates with a tau subunit. This core dimerizes to form the POLIII' complex. PolIII' associates with the gamma complex (composed of gamma, delta, delta', psi and chi chains) and with the beta chain to form the complete DNA polymerase III complex.</text>
</comment>
<feature type="region of interest" description="Disordered" evidence="12">
    <location>
        <begin position="546"/>
        <end position="585"/>
    </location>
</feature>
<dbReference type="Pfam" id="PF12169">
    <property type="entry name" value="DNA_pol3_gamma3"/>
    <property type="match status" value="1"/>
</dbReference>
<comment type="caution">
    <text evidence="14">The sequence shown here is derived from an EMBL/GenBank/DDBJ whole genome shotgun (WGS) entry which is preliminary data.</text>
</comment>
<evidence type="ECO:0000256" key="6">
    <source>
        <dbReference type="ARBA" id="ARBA00022741"/>
    </source>
</evidence>
<dbReference type="GO" id="GO:0006261">
    <property type="term" value="P:DNA-templated DNA replication"/>
    <property type="evidence" value="ECO:0007669"/>
    <property type="project" value="TreeGrafter"/>
</dbReference>
<dbReference type="FunFam" id="3.40.50.300:FF:000014">
    <property type="entry name" value="DNA polymerase III subunit gamma/tau"/>
    <property type="match status" value="1"/>
</dbReference>
<evidence type="ECO:0000256" key="8">
    <source>
        <dbReference type="ARBA" id="ARBA00022840"/>
    </source>
</evidence>
<dbReference type="GO" id="GO:0003887">
    <property type="term" value="F:DNA-directed DNA polymerase activity"/>
    <property type="evidence" value="ECO:0007669"/>
    <property type="project" value="UniProtKB-KW"/>
</dbReference>
<reference evidence="14" key="1">
    <citation type="submission" date="2020-10" db="EMBL/GenBank/DDBJ databases">
        <authorList>
            <person name="Gilroy R."/>
        </authorList>
    </citation>
    <scope>NUCLEOTIDE SEQUENCE</scope>
    <source>
        <strain evidence="14">14700</strain>
    </source>
</reference>
<reference evidence="14" key="2">
    <citation type="journal article" date="2021" name="PeerJ">
        <title>Extensive microbial diversity within the chicken gut microbiome revealed by metagenomics and culture.</title>
        <authorList>
            <person name="Gilroy R."/>
            <person name="Ravi A."/>
            <person name="Getino M."/>
            <person name="Pursley I."/>
            <person name="Horton D.L."/>
            <person name="Alikhan N.F."/>
            <person name="Baker D."/>
            <person name="Gharbi K."/>
            <person name="Hall N."/>
            <person name="Watson M."/>
            <person name="Adriaenssens E.M."/>
            <person name="Foster-Nyarko E."/>
            <person name="Jarju S."/>
            <person name="Secka A."/>
            <person name="Antonio M."/>
            <person name="Oren A."/>
            <person name="Chaudhuri R.R."/>
            <person name="La Ragione R."/>
            <person name="Hildebrand F."/>
            <person name="Pallen M.J."/>
        </authorList>
    </citation>
    <scope>NUCLEOTIDE SEQUENCE</scope>
    <source>
        <strain evidence="14">14700</strain>
    </source>
</reference>
<evidence type="ECO:0000256" key="7">
    <source>
        <dbReference type="ARBA" id="ARBA00022833"/>
    </source>
</evidence>
<keyword evidence="6 11" id="KW-0547">Nucleotide-binding</keyword>
<keyword evidence="4 11" id="KW-0235">DNA replication</keyword>
<dbReference type="CDD" id="cd00009">
    <property type="entry name" value="AAA"/>
    <property type="match status" value="1"/>
</dbReference>
<dbReference type="EMBL" id="JADIMF010000154">
    <property type="protein sequence ID" value="MBO8470012.1"/>
    <property type="molecule type" value="Genomic_DNA"/>
</dbReference>
<keyword evidence="3 11" id="KW-0548">Nucleotidyltransferase</keyword>
<evidence type="ECO:0000256" key="2">
    <source>
        <dbReference type="ARBA" id="ARBA00022679"/>
    </source>
</evidence>
<dbReference type="InterPro" id="IPR027417">
    <property type="entry name" value="P-loop_NTPase"/>
</dbReference>
<dbReference type="AlphaFoldDB" id="A0A9D9NDP6"/>
<dbReference type="Pfam" id="PF13177">
    <property type="entry name" value="DNA_pol3_delta2"/>
    <property type="match status" value="1"/>
</dbReference>
<keyword evidence="9 11" id="KW-0239">DNA-directed DNA polymerase</keyword>
<dbReference type="SUPFAM" id="SSF48019">
    <property type="entry name" value="post-AAA+ oligomerization domain-like"/>
    <property type="match status" value="1"/>
</dbReference>
<keyword evidence="5" id="KW-0479">Metal-binding</keyword>
<dbReference type="InterPro" id="IPR045085">
    <property type="entry name" value="HLD_clamp_pol_III_gamma_tau"/>
</dbReference>
<dbReference type="GO" id="GO:0003677">
    <property type="term" value="F:DNA binding"/>
    <property type="evidence" value="ECO:0007669"/>
    <property type="project" value="InterPro"/>
</dbReference>
<dbReference type="InterPro" id="IPR012763">
    <property type="entry name" value="DNA_pol_III_sug/sutau_N"/>
</dbReference>
<dbReference type="GO" id="GO:0005524">
    <property type="term" value="F:ATP binding"/>
    <property type="evidence" value="ECO:0007669"/>
    <property type="project" value="UniProtKB-KW"/>
</dbReference>
<organism evidence="14 15">
    <name type="scientific">Candidatus Ornithospirochaeta stercoravium</name>
    <dbReference type="NCBI Taxonomy" id="2840897"/>
    <lineage>
        <taxon>Bacteria</taxon>
        <taxon>Pseudomonadati</taxon>
        <taxon>Spirochaetota</taxon>
        <taxon>Spirochaetia</taxon>
        <taxon>Spirochaetales</taxon>
        <taxon>Spirochaetaceae</taxon>
        <taxon>Spirochaetaceae incertae sedis</taxon>
        <taxon>Candidatus Ornithospirochaeta</taxon>
    </lineage>
</organism>
<dbReference type="Gene3D" id="1.20.272.10">
    <property type="match status" value="1"/>
</dbReference>
<proteinExistence type="inferred from homology"/>
<evidence type="ECO:0000313" key="15">
    <source>
        <dbReference type="Proteomes" id="UP000810292"/>
    </source>
</evidence>
<dbReference type="NCBIfam" id="NF004046">
    <property type="entry name" value="PRK05563.1"/>
    <property type="match status" value="1"/>
</dbReference>
<dbReference type="Proteomes" id="UP000810292">
    <property type="component" value="Unassembled WGS sequence"/>
</dbReference>
<gene>
    <name evidence="11 14" type="primary">dnaX</name>
    <name evidence="14" type="ORF">IAA72_09580</name>
</gene>
<dbReference type="SMART" id="SM00382">
    <property type="entry name" value="AAA"/>
    <property type="match status" value="1"/>
</dbReference>
<dbReference type="PRINTS" id="PR00300">
    <property type="entry name" value="CLPPROTEASEA"/>
</dbReference>
<comment type="function">
    <text evidence="11">DNA polymerase III is a complex, multichain enzyme responsible for most of the replicative synthesis in bacteria. This DNA polymerase also exhibits 3' to 5' exonuclease activity.</text>
</comment>
<dbReference type="InterPro" id="IPR003593">
    <property type="entry name" value="AAA+_ATPase"/>
</dbReference>
<name>A0A9D9NDP6_9SPIO</name>
<evidence type="ECO:0000256" key="9">
    <source>
        <dbReference type="ARBA" id="ARBA00022932"/>
    </source>
</evidence>
<dbReference type="InterPro" id="IPR022754">
    <property type="entry name" value="DNA_pol_III_gamma-3"/>
</dbReference>
<keyword evidence="2 11" id="KW-0808">Transferase</keyword>
<evidence type="ECO:0000256" key="11">
    <source>
        <dbReference type="RuleBase" id="RU364063"/>
    </source>
</evidence>
<feature type="compositionally biased region" description="Basic and acidic residues" evidence="12">
    <location>
        <begin position="549"/>
        <end position="564"/>
    </location>
</feature>
<comment type="similarity">
    <text evidence="1 11">Belongs to the DnaX/STICHEL family.</text>
</comment>
<dbReference type="CDD" id="cd18137">
    <property type="entry name" value="HLD_clamp_pol_III_gamma_tau"/>
    <property type="match status" value="1"/>
</dbReference>
<evidence type="ECO:0000259" key="13">
    <source>
        <dbReference type="SMART" id="SM00382"/>
    </source>
</evidence>
<evidence type="ECO:0000256" key="5">
    <source>
        <dbReference type="ARBA" id="ARBA00022723"/>
    </source>
</evidence>
<sequence length="585" mass="64753">MAGSYEVTATRKRPQDFDKLVGQDFVVSTLENAIKENRIAHAYLFSGPRGVGKTSSARLLAKALNCEKGPTPHPCGECPSCKAIAIGQDVDVIEIDGASNTSVNDIRAIKEEVMYPPQSSRYKIYIIDEVHMLSTSAFNALLKTIEEPPEYIIFIFATTELQKVPATIRSRCQQFRFHLIGQEDIMKCLRSAAEDLGIEADEDALFWIARESTGSMRDAYTLFDQVAAFSGNHITLQGIKEKLSVAGFSAIEDIVRKTLNGRSEETLNAISALFEQGVSADQIVKDSAEFFRTLLLYKSGIKRPEILGAALSDIPEDIADLLTPQQIEAALKAFLDLYRDLRYSLSPRFEIELLFLRLSALPSSVSKEELIKRLEDMKKGIAAGTVVVKTAPKAITLPVQKENTEAEKKTAEIATPTAVEEIAPETSPADDPEEEMEEIVEKPFTITKEDLPAIAEALKKMGKLTPARYLSSIESIHEDGNFFCFVLSKPLAYNTLKNEEKSLSKAIAAALGESPAIKLQLEAKENEEARFSTQMKELKTFFGGTLMHSSKEQDTDKEIDRHATAVEPVRTYEDDGIPPEPDEED</sequence>
<keyword evidence="8 11" id="KW-0067">ATP-binding</keyword>
<comment type="catalytic activity">
    <reaction evidence="10 11">
        <text>DNA(n) + a 2'-deoxyribonucleoside 5'-triphosphate = DNA(n+1) + diphosphate</text>
        <dbReference type="Rhea" id="RHEA:22508"/>
        <dbReference type="Rhea" id="RHEA-COMP:17339"/>
        <dbReference type="Rhea" id="RHEA-COMP:17340"/>
        <dbReference type="ChEBI" id="CHEBI:33019"/>
        <dbReference type="ChEBI" id="CHEBI:61560"/>
        <dbReference type="ChEBI" id="CHEBI:173112"/>
        <dbReference type="EC" id="2.7.7.7"/>
    </reaction>
</comment>
<keyword evidence="7" id="KW-0862">Zinc</keyword>
<evidence type="ECO:0000256" key="10">
    <source>
        <dbReference type="ARBA" id="ARBA00049244"/>
    </source>
</evidence>
<protein>
    <recommendedName>
        <fullName evidence="11">DNA polymerase III subunit gamma/tau</fullName>
        <ecNumber evidence="11">2.7.7.7</ecNumber>
    </recommendedName>
</protein>
<evidence type="ECO:0000256" key="12">
    <source>
        <dbReference type="SAM" id="MobiDB-lite"/>
    </source>
</evidence>